<name>F0Y6X0_AURAN</name>
<feature type="domain" description="D-isomer specific 2-hydroxyacid dehydrogenase catalytic" evidence="5">
    <location>
        <begin position="131"/>
        <end position="411"/>
    </location>
</feature>
<dbReference type="Pfam" id="PF00389">
    <property type="entry name" value="2-Hacid_dh"/>
    <property type="match status" value="1"/>
</dbReference>
<evidence type="ECO:0000256" key="3">
    <source>
        <dbReference type="ARBA" id="ARBA00023027"/>
    </source>
</evidence>
<organism evidence="8">
    <name type="scientific">Aureococcus anophagefferens</name>
    <name type="common">Harmful bloom alga</name>
    <dbReference type="NCBI Taxonomy" id="44056"/>
    <lineage>
        <taxon>Eukaryota</taxon>
        <taxon>Sar</taxon>
        <taxon>Stramenopiles</taxon>
        <taxon>Ochrophyta</taxon>
        <taxon>Pelagophyceae</taxon>
        <taxon>Pelagomonadales</taxon>
        <taxon>Pelagomonadaceae</taxon>
        <taxon>Aureococcus</taxon>
    </lineage>
</organism>
<dbReference type="SUPFAM" id="SSF51735">
    <property type="entry name" value="NAD(P)-binding Rossmann-fold domains"/>
    <property type="match status" value="1"/>
</dbReference>
<dbReference type="GO" id="GO:0016618">
    <property type="term" value="F:hydroxypyruvate reductase [NAD(P)H] activity"/>
    <property type="evidence" value="ECO:0007669"/>
    <property type="project" value="TreeGrafter"/>
</dbReference>
<evidence type="ECO:0000259" key="6">
    <source>
        <dbReference type="Pfam" id="PF02826"/>
    </source>
</evidence>
<dbReference type="InterPro" id="IPR006139">
    <property type="entry name" value="D-isomer_2_OHA_DH_cat_dom"/>
</dbReference>
<sequence length="413" mass="42142">MSAAPDADAALDPSTRANLEAILAVARELPSAEDAGVGGRNAAVLGQIAELAADIERVLDVADGFERLEAPPPPPRIAVLCGSTTDGGAADGTGAGYEGTLGDVDPDFEPILRAALPDGAVLVPYEEAIAAGDCVGALTVTHAHVSDALLEKLGPKLRVVSNYGVGVNHVDLEACARRGVKVGHTPGVLADATADLAWALLLACARRVPECDAYARSPAFVAYDNMAFLGCDVAGKTLGVVGMGSIGGEVARRALGFKMETLYFNRTRRPEAVERELKATWVPRLADLLPRCDFVVVVCPLTPATAGLLGAATLPLMRDGSVLVNVSRGGVVDQAALLAALDGPGGLARAGLDVSSPEPLPPGHALRGHAKVVWTPHRGSATTGARRAMAELAAANLALGVAGAPLAHCCNGL</sequence>
<dbReference type="OMA" id="HMGTETC"/>
<dbReference type="InterPro" id="IPR036291">
    <property type="entry name" value="NAD(P)-bd_dom_sf"/>
</dbReference>
<dbReference type="Gene3D" id="3.40.50.720">
    <property type="entry name" value="NAD(P)-binding Rossmann-like Domain"/>
    <property type="match status" value="2"/>
</dbReference>
<keyword evidence="2 4" id="KW-0560">Oxidoreductase</keyword>
<evidence type="ECO:0000313" key="7">
    <source>
        <dbReference type="EMBL" id="EGB09294.1"/>
    </source>
</evidence>
<feature type="domain" description="D-isomer specific 2-hydroxyacid dehydrogenase NAD-binding" evidence="6">
    <location>
        <begin position="199"/>
        <end position="379"/>
    </location>
</feature>
<evidence type="ECO:0000256" key="1">
    <source>
        <dbReference type="ARBA" id="ARBA00005854"/>
    </source>
</evidence>
<comment type="similarity">
    <text evidence="1 4">Belongs to the D-isomer specific 2-hydroxyacid dehydrogenase family.</text>
</comment>
<dbReference type="GO" id="GO:0005829">
    <property type="term" value="C:cytosol"/>
    <property type="evidence" value="ECO:0007669"/>
    <property type="project" value="TreeGrafter"/>
</dbReference>
<dbReference type="InParanoid" id="F0Y6X0"/>
<dbReference type="PANTHER" id="PTHR10996">
    <property type="entry name" value="2-HYDROXYACID DEHYDROGENASE-RELATED"/>
    <property type="match status" value="1"/>
</dbReference>
<evidence type="ECO:0000259" key="5">
    <source>
        <dbReference type="Pfam" id="PF00389"/>
    </source>
</evidence>
<keyword evidence="3" id="KW-0520">NAD</keyword>
<dbReference type="InterPro" id="IPR006140">
    <property type="entry name" value="D-isomer_DH_NAD-bd"/>
</dbReference>
<dbReference type="AlphaFoldDB" id="F0Y6X0"/>
<dbReference type="InterPro" id="IPR029753">
    <property type="entry name" value="D-isomer_DH_CS"/>
</dbReference>
<dbReference type="GeneID" id="20219973"/>
<dbReference type="EMBL" id="GL833126">
    <property type="protein sequence ID" value="EGB09294.1"/>
    <property type="molecule type" value="Genomic_DNA"/>
</dbReference>
<dbReference type="Pfam" id="PF02826">
    <property type="entry name" value="2-Hacid_dh_C"/>
    <property type="match status" value="1"/>
</dbReference>
<dbReference type="KEGG" id="aaf:AURANDRAFT_24896"/>
<dbReference type="InterPro" id="IPR050223">
    <property type="entry name" value="D-isomer_2-hydroxyacid_DH"/>
</dbReference>
<dbReference type="SUPFAM" id="SSF52283">
    <property type="entry name" value="Formate/glycerate dehydrogenase catalytic domain-like"/>
    <property type="match status" value="1"/>
</dbReference>
<evidence type="ECO:0000256" key="4">
    <source>
        <dbReference type="RuleBase" id="RU003719"/>
    </source>
</evidence>
<reference evidence="7 8" key="1">
    <citation type="journal article" date="2011" name="Proc. Natl. Acad. Sci. U.S.A.">
        <title>Niche of harmful alga Aureococcus anophagefferens revealed through ecogenomics.</title>
        <authorList>
            <person name="Gobler C.J."/>
            <person name="Berry D.L."/>
            <person name="Dyhrman S.T."/>
            <person name="Wilhelm S.W."/>
            <person name="Salamov A."/>
            <person name="Lobanov A.V."/>
            <person name="Zhang Y."/>
            <person name="Collier J.L."/>
            <person name="Wurch L.L."/>
            <person name="Kustka A.B."/>
            <person name="Dill B.D."/>
            <person name="Shah M."/>
            <person name="VerBerkmoes N.C."/>
            <person name="Kuo A."/>
            <person name="Terry A."/>
            <person name="Pangilinan J."/>
            <person name="Lindquist E.A."/>
            <person name="Lucas S."/>
            <person name="Paulsen I.T."/>
            <person name="Hattenrath-Lehmann T.K."/>
            <person name="Talmage S.C."/>
            <person name="Walker E.A."/>
            <person name="Koch F."/>
            <person name="Burson A.M."/>
            <person name="Marcoval M.A."/>
            <person name="Tang Y.Z."/>
            <person name="Lecleir G.R."/>
            <person name="Coyne K.J."/>
            <person name="Berg G.M."/>
            <person name="Bertrand E.M."/>
            <person name="Saito M.A."/>
            <person name="Gladyshev V.N."/>
            <person name="Grigoriev I.V."/>
        </authorList>
    </citation>
    <scope>NUCLEOTIDE SEQUENCE [LARGE SCALE GENOMIC DNA]</scope>
    <source>
        <strain evidence="8">CCMP 1984</strain>
    </source>
</reference>
<dbReference type="Proteomes" id="UP000002729">
    <property type="component" value="Unassembled WGS sequence"/>
</dbReference>
<proteinExistence type="inferred from homology"/>
<dbReference type="GO" id="GO:0051287">
    <property type="term" value="F:NAD binding"/>
    <property type="evidence" value="ECO:0007669"/>
    <property type="project" value="InterPro"/>
</dbReference>
<accession>F0Y6X0</accession>
<evidence type="ECO:0000256" key="2">
    <source>
        <dbReference type="ARBA" id="ARBA00023002"/>
    </source>
</evidence>
<dbReference type="eggNOG" id="KOG0069">
    <property type="taxonomic scope" value="Eukaryota"/>
</dbReference>
<dbReference type="OrthoDB" id="9991913at2759"/>
<dbReference type="FunFam" id="3.40.50.720:FF:000203">
    <property type="entry name" value="D-3-phosphoglycerate dehydrogenase (SerA)"/>
    <property type="match status" value="1"/>
</dbReference>
<dbReference type="PROSITE" id="PS00065">
    <property type="entry name" value="D_2_HYDROXYACID_DH_1"/>
    <property type="match status" value="1"/>
</dbReference>
<dbReference type="PANTHER" id="PTHR10996:SF257">
    <property type="entry name" value="GLYOXYLATE REDUCTASE 1"/>
    <property type="match status" value="1"/>
</dbReference>
<gene>
    <name evidence="7" type="primary">HPR1</name>
    <name evidence="7" type="ORF">AURANDRAFT_24896</name>
</gene>
<dbReference type="GO" id="GO:0030267">
    <property type="term" value="F:glyoxylate reductase (NADPH) activity"/>
    <property type="evidence" value="ECO:0007669"/>
    <property type="project" value="TreeGrafter"/>
</dbReference>
<dbReference type="InterPro" id="IPR029752">
    <property type="entry name" value="D-isomer_DH_CS1"/>
</dbReference>
<dbReference type="RefSeq" id="XP_009036394.1">
    <property type="nucleotide sequence ID" value="XM_009038146.1"/>
</dbReference>
<protein>
    <submittedName>
        <fullName evidence="7">Glyoxylate reductase</fullName>
    </submittedName>
</protein>
<keyword evidence="8" id="KW-1185">Reference proteome</keyword>
<dbReference type="PROSITE" id="PS00671">
    <property type="entry name" value="D_2_HYDROXYACID_DH_3"/>
    <property type="match status" value="1"/>
</dbReference>
<evidence type="ECO:0000313" key="8">
    <source>
        <dbReference type="Proteomes" id="UP000002729"/>
    </source>
</evidence>